<dbReference type="InterPro" id="IPR042175">
    <property type="entry name" value="Cell/Rod_MreC_2"/>
</dbReference>
<dbReference type="PANTHER" id="PTHR34138">
    <property type="entry name" value="CELL SHAPE-DETERMINING PROTEIN MREC"/>
    <property type="match status" value="1"/>
</dbReference>
<organism evidence="8 9">
    <name type="scientific">Yinghuangia aomiensis</name>
    <dbReference type="NCBI Taxonomy" id="676205"/>
    <lineage>
        <taxon>Bacteria</taxon>
        <taxon>Bacillati</taxon>
        <taxon>Actinomycetota</taxon>
        <taxon>Actinomycetes</taxon>
        <taxon>Kitasatosporales</taxon>
        <taxon>Streptomycetaceae</taxon>
        <taxon>Yinghuangia</taxon>
    </lineage>
</organism>
<feature type="compositionally biased region" description="Low complexity" evidence="6">
    <location>
        <begin position="296"/>
        <end position="314"/>
    </location>
</feature>
<dbReference type="RefSeq" id="WP_345676955.1">
    <property type="nucleotide sequence ID" value="NZ_BAABHS010000013.1"/>
</dbReference>
<dbReference type="Proteomes" id="UP001500466">
    <property type="component" value="Unassembled WGS sequence"/>
</dbReference>
<name>A0ABP9HH23_9ACTN</name>
<feature type="compositionally biased region" description="Polar residues" evidence="6">
    <location>
        <begin position="315"/>
        <end position="324"/>
    </location>
</feature>
<evidence type="ECO:0000313" key="8">
    <source>
        <dbReference type="EMBL" id="GAA4970630.1"/>
    </source>
</evidence>
<gene>
    <name evidence="8" type="primary">mreC</name>
    <name evidence="8" type="ORF">GCM10023205_40340</name>
</gene>
<dbReference type="Gene3D" id="2.40.10.340">
    <property type="entry name" value="Rod shape-determining protein MreC, domain 1"/>
    <property type="match status" value="1"/>
</dbReference>
<keyword evidence="9" id="KW-1185">Reference proteome</keyword>
<evidence type="ECO:0000256" key="4">
    <source>
        <dbReference type="ARBA" id="ARBA00032089"/>
    </source>
</evidence>
<dbReference type="Gene3D" id="2.40.10.350">
    <property type="entry name" value="Rod shape-determining protein MreC, domain 2"/>
    <property type="match status" value="1"/>
</dbReference>
<dbReference type="InterPro" id="IPR042177">
    <property type="entry name" value="Cell/Rod_1"/>
</dbReference>
<evidence type="ECO:0000256" key="5">
    <source>
        <dbReference type="SAM" id="Coils"/>
    </source>
</evidence>
<evidence type="ECO:0000313" key="9">
    <source>
        <dbReference type="Proteomes" id="UP001500466"/>
    </source>
</evidence>
<comment type="similarity">
    <text evidence="1">Belongs to the MreC family.</text>
</comment>
<protein>
    <recommendedName>
        <fullName evidence="2">Cell shape-determining protein MreC</fullName>
    </recommendedName>
    <alternativeName>
        <fullName evidence="4">Cell shape protein MreC</fullName>
    </alternativeName>
</protein>
<feature type="coiled-coil region" evidence="5">
    <location>
        <begin position="69"/>
        <end position="103"/>
    </location>
</feature>
<feature type="domain" description="Rod shape-determining protein MreC beta-barrel core" evidence="7">
    <location>
        <begin position="130"/>
        <end position="270"/>
    </location>
</feature>
<keyword evidence="5" id="KW-0175">Coiled coil</keyword>
<accession>A0ABP9HH23</accession>
<dbReference type="PANTHER" id="PTHR34138:SF1">
    <property type="entry name" value="CELL SHAPE-DETERMINING PROTEIN MREC"/>
    <property type="match status" value="1"/>
</dbReference>
<evidence type="ECO:0000256" key="1">
    <source>
        <dbReference type="ARBA" id="ARBA00009369"/>
    </source>
</evidence>
<dbReference type="InterPro" id="IPR007221">
    <property type="entry name" value="MreC"/>
</dbReference>
<dbReference type="InterPro" id="IPR055342">
    <property type="entry name" value="MreC_beta-barrel_core"/>
</dbReference>
<evidence type="ECO:0000259" key="7">
    <source>
        <dbReference type="Pfam" id="PF04085"/>
    </source>
</evidence>
<evidence type="ECO:0000256" key="3">
    <source>
        <dbReference type="ARBA" id="ARBA00022960"/>
    </source>
</evidence>
<dbReference type="NCBIfam" id="TIGR00219">
    <property type="entry name" value="mreC"/>
    <property type="match status" value="1"/>
</dbReference>
<evidence type="ECO:0000256" key="6">
    <source>
        <dbReference type="SAM" id="MobiDB-lite"/>
    </source>
</evidence>
<dbReference type="Pfam" id="PF04085">
    <property type="entry name" value="MreC"/>
    <property type="match status" value="1"/>
</dbReference>
<evidence type="ECO:0000256" key="2">
    <source>
        <dbReference type="ARBA" id="ARBA00013855"/>
    </source>
</evidence>
<proteinExistence type="inferred from homology"/>
<feature type="region of interest" description="Disordered" evidence="6">
    <location>
        <begin position="270"/>
        <end position="338"/>
    </location>
</feature>
<sequence>MRDSRRSRMVLVLLLAISFALITVDIRGGRNSPLSTARDWASAVFGPAERGTSAAVDPVGRAIDAVRDAGSHEDEKKKLKDENAKLRQELENVQLDKARVAELDKLLHVASAGQYKVKPARVVAVGPAQGFSWTVTIDAGTGDGIKQDMTVINGDGLVGRVTSVGPMTATVLLATDPGFSVGSRMAGSMEIGITTGQGDRPMKLQLLNGQAQIKPGDRLVTFGSQGPKSFAPGVPVGEVTEIRATPGALTKTVEVKPYVHFTSLDTVGVVVEPPRSDPRDAVLPAAPAQQPPANPAAPASAPASPAAQPSTTPTGTGNSKTSANGRPPAKNPTPSGRD</sequence>
<dbReference type="EMBL" id="BAABHS010000013">
    <property type="protein sequence ID" value="GAA4970630.1"/>
    <property type="molecule type" value="Genomic_DNA"/>
</dbReference>
<reference evidence="9" key="1">
    <citation type="journal article" date="2019" name="Int. J. Syst. Evol. Microbiol.">
        <title>The Global Catalogue of Microorganisms (GCM) 10K type strain sequencing project: providing services to taxonomists for standard genome sequencing and annotation.</title>
        <authorList>
            <consortium name="The Broad Institute Genomics Platform"/>
            <consortium name="The Broad Institute Genome Sequencing Center for Infectious Disease"/>
            <person name="Wu L."/>
            <person name="Ma J."/>
        </authorList>
    </citation>
    <scope>NUCLEOTIDE SEQUENCE [LARGE SCALE GENOMIC DNA]</scope>
    <source>
        <strain evidence="9">JCM 17986</strain>
    </source>
</reference>
<keyword evidence="3" id="KW-0133">Cell shape</keyword>
<dbReference type="NCBIfam" id="NF010510">
    <property type="entry name" value="PRK13922.11-5"/>
    <property type="match status" value="1"/>
</dbReference>
<comment type="caution">
    <text evidence="8">The sequence shown here is derived from an EMBL/GenBank/DDBJ whole genome shotgun (WGS) entry which is preliminary data.</text>
</comment>